<name>A0A556MYD3_9FLAO</name>
<dbReference type="RefSeq" id="WP_144332952.1">
    <property type="nucleotide sequence ID" value="NZ_VLPL01000004.1"/>
</dbReference>
<dbReference type="Gene3D" id="2.40.50.1020">
    <property type="entry name" value="LytTr DNA-binding domain"/>
    <property type="match status" value="1"/>
</dbReference>
<feature type="modified residue" description="4-aspartylphosphate" evidence="1">
    <location>
        <position position="57"/>
    </location>
</feature>
<dbReference type="InterPro" id="IPR001789">
    <property type="entry name" value="Sig_transdc_resp-reg_receiver"/>
</dbReference>
<gene>
    <name evidence="4" type="ORF">FO442_09575</name>
</gene>
<dbReference type="SMART" id="SM00448">
    <property type="entry name" value="REC"/>
    <property type="match status" value="1"/>
</dbReference>
<dbReference type="InterPro" id="IPR011006">
    <property type="entry name" value="CheY-like_superfamily"/>
</dbReference>
<proteinExistence type="predicted"/>
<feature type="domain" description="HTH LytTR-type" evidence="3">
    <location>
        <begin position="143"/>
        <end position="247"/>
    </location>
</feature>
<dbReference type="AlphaFoldDB" id="A0A556MYD3"/>
<reference evidence="4 5" key="1">
    <citation type="submission" date="2019-07" db="EMBL/GenBank/DDBJ databases">
        <authorList>
            <person name="Huq M.A."/>
        </authorList>
    </citation>
    <scope>NUCLEOTIDE SEQUENCE [LARGE SCALE GENOMIC DNA]</scope>
    <source>
        <strain evidence="4 5">MAH-3</strain>
    </source>
</reference>
<accession>A0A556MYD3</accession>
<dbReference type="Pfam" id="PF00072">
    <property type="entry name" value="Response_reg"/>
    <property type="match status" value="1"/>
</dbReference>
<evidence type="ECO:0000259" key="3">
    <source>
        <dbReference type="PROSITE" id="PS50930"/>
    </source>
</evidence>
<dbReference type="Gene3D" id="3.40.50.2300">
    <property type="match status" value="1"/>
</dbReference>
<organism evidence="4 5">
    <name type="scientific">Fluviicola chungangensis</name>
    <dbReference type="NCBI Taxonomy" id="2597671"/>
    <lineage>
        <taxon>Bacteria</taxon>
        <taxon>Pseudomonadati</taxon>
        <taxon>Bacteroidota</taxon>
        <taxon>Flavobacteriia</taxon>
        <taxon>Flavobacteriales</taxon>
        <taxon>Crocinitomicaceae</taxon>
        <taxon>Fluviicola</taxon>
    </lineage>
</organism>
<evidence type="ECO:0000259" key="2">
    <source>
        <dbReference type="PROSITE" id="PS50110"/>
    </source>
</evidence>
<evidence type="ECO:0000313" key="5">
    <source>
        <dbReference type="Proteomes" id="UP000316008"/>
    </source>
</evidence>
<dbReference type="Proteomes" id="UP000316008">
    <property type="component" value="Unassembled WGS sequence"/>
</dbReference>
<evidence type="ECO:0000256" key="1">
    <source>
        <dbReference type="PROSITE-ProRule" id="PRU00169"/>
    </source>
</evidence>
<comment type="caution">
    <text evidence="4">The sequence shown here is derived from an EMBL/GenBank/DDBJ whole genome shotgun (WGS) entry which is preliminary data.</text>
</comment>
<evidence type="ECO:0000313" key="4">
    <source>
        <dbReference type="EMBL" id="TSJ44838.1"/>
    </source>
</evidence>
<dbReference type="Pfam" id="PF04397">
    <property type="entry name" value="LytTR"/>
    <property type="match status" value="1"/>
</dbReference>
<feature type="domain" description="Response regulatory" evidence="2">
    <location>
        <begin position="5"/>
        <end position="118"/>
    </location>
</feature>
<dbReference type="GO" id="GO:0003677">
    <property type="term" value="F:DNA binding"/>
    <property type="evidence" value="ECO:0007669"/>
    <property type="project" value="InterPro"/>
</dbReference>
<dbReference type="PANTHER" id="PTHR37299">
    <property type="entry name" value="TRANSCRIPTIONAL REGULATOR-RELATED"/>
    <property type="match status" value="1"/>
</dbReference>
<sequence>MKTKRVLIIDDEVDARRVISKYLERYFPNFQVLGEADSFKSAVQLINETEADLIFIDINLGDGTGFDVLDESDAFAAQIIFTTAFDQYAVKAFRYQALDYLMKPIDSELFVEAVNQALDKVRERRSMSEDQILISYGNGERKISIPTADGMCFVRLDSIVSFEADSSYCKIFLDDGKEILVSKPLKFFDDKLRANVNFIRPHKSFIVNMKFVDEYLKEEGGYIKMKNGLKIPISRQKKEDVIRELQIHFL</sequence>
<dbReference type="InterPro" id="IPR046947">
    <property type="entry name" value="LytR-like"/>
</dbReference>
<dbReference type="PANTHER" id="PTHR37299:SF1">
    <property type="entry name" value="STAGE 0 SPORULATION PROTEIN A HOMOLOG"/>
    <property type="match status" value="1"/>
</dbReference>
<dbReference type="PROSITE" id="PS50110">
    <property type="entry name" value="RESPONSE_REGULATORY"/>
    <property type="match status" value="1"/>
</dbReference>
<dbReference type="PROSITE" id="PS50930">
    <property type="entry name" value="HTH_LYTTR"/>
    <property type="match status" value="1"/>
</dbReference>
<dbReference type="EMBL" id="VLPL01000004">
    <property type="protein sequence ID" value="TSJ44838.1"/>
    <property type="molecule type" value="Genomic_DNA"/>
</dbReference>
<keyword evidence="1" id="KW-0597">Phosphoprotein</keyword>
<dbReference type="SMART" id="SM00850">
    <property type="entry name" value="LytTR"/>
    <property type="match status" value="1"/>
</dbReference>
<dbReference type="InterPro" id="IPR007492">
    <property type="entry name" value="LytTR_DNA-bd_dom"/>
</dbReference>
<dbReference type="SUPFAM" id="SSF52172">
    <property type="entry name" value="CheY-like"/>
    <property type="match status" value="1"/>
</dbReference>
<protein>
    <submittedName>
        <fullName evidence="4">Response regulator transcription factor</fullName>
    </submittedName>
</protein>
<keyword evidence="5" id="KW-1185">Reference proteome</keyword>
<dbReference type="GO" id="GO:0000156">
    <property type="term" value="F:phosphorelay response regulator activity"/>
    <property type="evidence" value="ECO:0007669"/>
    <property type="project" value="InterPro"/>
</dbReference>
<dbReference type="OrthoDB" id="2168082at2"/>